<evidence type="ECO:0000259" key="7">
    <source>
        <dbReference type="PROSITE" id="PS51061"/>
    </source>
</evidence>
<dbReference type="Gene3D" id="3.30.30.80">
    <property type="entry name" value="probable RNA-binding protein from clostridium symbiosum atcc 14940"/>
    <property type="match status" value="1"/>
</dbReference>
<dbReference type="EMBL" id="NGJZ01000002">
    <property type="protein sequence ID" value="RSU06862.1"/>
    <property type="molecule type" value="Genomic_DNA"/>
</dbReference>
<dbReference type="InterPro" id="IPR034079">
    <property type="entry name" value="R3H_KhpB"/>
</dbReference>
<dbReference type="GO" id="GO:0008360">
    <property type="term" value="P:regulation of cell shape"/>
    <property type="evidence" value="ECO:0007669"/>
    <property type="project" value="UniProtKB-KW"/>
</dbReference>
<dbReference type="InterPro" id="IPR001374">
    <property type="entry name" value="R3H_dom"/>
</dbReference>
<dbReference type="NCBIfam" id="NF041568">
    <property type="entry name" value="Jag_EloR"/>
    <property type="match status" value="1"/>
</dbReference>
<dbReference type="CDD" id="cd02644">
    <property type="entry name" value="R3H_jag"/>
    <property type="match status" value="1"/>
</dbReference>
<comment type="domain">
    <text evidence="6">Has an N-terminal Jag-N domain and 2 RNA-binding domains (KH and R3H).</text>
</comment>
<dbReference type="Gene3D" id="3.30.300.20">
    <property type="match status" value="1"/>
</dbReference>
<evidence type="ECO:0000313" key="8">
    <source>
        <dbReference type="EMBL" id="RSU06862.1"/>
    </source>
</evidence>
<dbReference type="SMART" id="SM00393">
    <property type="entry name" value="R3H"/>
    <property type="match status" value="1"/>
</dbReference>
<keyword evidence="2 6" id="KW-0694">RNA-binding</keyword>
<keyword evidence="9" id="KW-1185">Reference proteome</keyword>
<dbReference type="AlphaFoldDB" id="A0A430AG23"/>
<reference evidence="8 9" key="1">
    <citation type="submission" date="2017-05" db="EMBL/GenBank/DDBJ databases">
        <title>Vagococcus spp. assemblies.</title>
        <authorList>
            <person name="Gulvik C.A."/>
        </authorList>
    </citation>
    <scope>NUCLEOTIDE SEQUENCE [LARGE SCALE GENOMIC DNA]</scope>
    <source>
        <strain evidence="8 9">DSM 24756</strain>
    </source>
</reference>
<sequence>MKKFVGETVESAIKNGLETLNLSAEEVDISIIQVGKKGFFGIGHKEAVVSMKPKKLEPINEEPAVFEESFSLNKTKPSQDLEQTIEQKLQQYLEAVTEKMGLPTTVQVVKEQEVLNVQMEAESLGYLIGKHGRMLNAFQQIAQAFVHHLLVENVKVVVNIGNYREKRAIMLENLAIKAASEAIATKQPVFLEPMPAFERKQVHAILSKNSEVVTHSEGREPYRYLVVEKRTSKN</sequence>
<dbReference type="SMART" id="SM01245">
    <property type="entry name" value="Jag_N"/>
    <property type="match status" value="1"/>
</dbReference>
<dbReference type="InterPro" id="IPR038247">
    <property type="entry name" value="Jag_N_dom_sf"/>
</dbReference>
<dbReference type="SUPFAM" id="SSF82708">
    <property type="entry name" value="R3H domain"/>
    <property type="match status" value="1"/>
</dbReference>
<dbReference type="Pfam" id="PF13083">
    <property type="entry name" value="KH_KhpA-B"/>
    <property type="match status" value="1"/>
</dbReference>
<evidence type="ECO:0000256" key="1">
    <source>
        <dbReference type="ARBA" id="ARBA00022490"/>
    </source>
</evidence>
<comment type="subunit">
    <text evidence="6">Forms a complex with KhpA.</text>
</comment>
<name>A0A430AG23_9ENTE</name>
<dbReference type="HAMAP" id="MF_00867">
    <property type="entry name" value="KhpB"/>
    <property type="match status" value="1"/>
</dbReference>
<feature type="domain" description="R3H" evidence="7">
    <location>
        <begin position="165"/>
        <end position="231"/>
    </location>
</feature>
<evidence type="ECO:0000256" key="5">
    <source>
        <dbReference type="ARBA" id="ARBA00023316"/>
    </source>
</evidence>
<proteinExistence type="inferred from homology"/>
<keyword evidence="5 6" id="KW-0961">Cell wall biogenesis/degradation</keyword>
<dbReference type="InterPro" id="IPR036867">
    <property type="entry name" value="R3H_dom_sf"/>
</dbReference>
<comment type="similarity">
    <text evidence="6">Belongs to the KhpB RNA-binding protein family.</text>
</comment>
<dbReference type="Gene3D" id="3.30.1370.50">
    <property type="entry name" value="R3H-like domain"/>
    <property type="match status" value="1"/>
</dbReference>
<gene>
    <name evidence="6" type="primary">khpB</name>
    <name evidence="6" type="synonym">eloR</name>
    <name evidence="8" type="ORF">CBF30_06255</name>
</gene>
<evidence type="ECO:0000256" key="4">
    <source>
        <dbReference type="ARBA" id="ARBA00023186"/>
    </source>
</evidence>
<comment type="subcellular location">
    <subcellularLocation>
        <location evidence="6">Cytoplasm</location>
    </subcellularLocation>
</comment>
<dbReference type="Pfam" id="PF01424">
    <property type="entry name" value="R3H"/>
    <property type="match status" value="1"/>
</dbReference>
<accession>A0A430AG23</accession>
<dbReference type="GO" id="GO:0005737">
    <property type="term" value="C:cytoplasm"/>
    <property type="evidence" value="ECO:0007669"/>
    <property type="project" value="UniProtKB-SubCell"/>
</dbReference>
<dbReference type="PANTHER" id="PTHR35800:SF1">
    <property type="entry name" value="RNA-BINDING PROTEIN KHPB"/>
    <property type="match status" value="1"/>
</dbReference>
<evidence type="ECO:0000256" key="3">
    <source>
        <dbReference type="ARBA" id="ARBA00022960"/>
    </source>
</evidence>
<keyword evidence="1 6" id="KW-0963">Cytoplasm</keyword>
<organism evidence="8 9">
    <name type="scientific">Vagococcus entomophilus</name>
    <dbReference type="NCBI Taxonomy" id="1160095"/>
    <lineage>
        <taxon>Bacteria</taxon>
        <taxon>Bacillati</taxon>
        <taxon>Bacillota</taxon>
        <taxon>Bacilli</taxon>
        <taxon>Lactobacillales</taxon>
        <taxon>Enterococcaceae</taxon>
        <taxon>Vagococcus</taxon>
    </lineage>
</organism>
<protein>
    <recommendedName>
        <fullName evidence="6">RNA-binding protein KhpB</fullName>
    </recommendedName>
    <alternativeName>
        <fullName evidence="6">RNA-binding protein EloR</fullName>
    </alternativeName>
</protein>
<comment type="caution">
    <text evidence="6">Lacks conserved residue(s) required for the propagation of feature annotation.</text>
</comment>
<dbReference type="InterPro" id="IPR038008">
    <property type="entry name" value="Jag_KH"/>
</dbReference>
<keyword evidence="3 6" id="KW-0133">Cell shape</keyword>
<dbReference type="Proteomes" id="UP000288669">
    <property type="component" value="Unassembled WGS sequence"/>
</dbReference>
<evidence type="ECO:0000313" key="9">
    <source>
        <dbReference type="Proteomes" id="UP000288669"/>
    </source>
</evidence>
<dbReference type="GO" id="GO:0009252">
    <property type="term" value="P:peptidoglycan biosynthetic process"/>
    <property type="evidence" value="ECO:0007669"/>
    <property type="project" value="UniProtKB-UniRule"/>
</dbReference>
<dbReference type="RefSeq" id="WP_126823900.1">
    <property type="nucleotide sequence ID" value="NZ_JBHLWU010000002.1"/>
</dbReference>
<dbReference type="InterPro" id="IPR039247">
    <property type="entry name" value="KhpB"/>
</dbReference>
<dbReference type="InterPro" id="IPR015946">
    <property type="entry name" value="KH_dom-like_a/b"/>
</dbReference>
<dbReference type="PROSITE" id="PS51061">
    <property type="entry name" value="R3H"/>
    <property type="match status" value="1"/>
</dbReference>
<comment type="function">
    <text evidence="6">A probable RNA chaperone. Forms a complex with KhpA which binds to cellular RNA and controls its expression. Plays a role in peptidoglycan (PG) homeostasis and cell length regulation.</text>
</comment>
<comment type="caution">
    <text evidence="8">The sequence shown here is derived from an EMBL/GenBank/DDBJ whole genome shotgun (WGS) entry which is preliminary data.</text>
</comment>
<keyword evidence="4 6" id="KW-0143">Chaperone</keyword>
<dbReference type="Pfam" id="PF14804">
    <property type="entry name" value="Jag_N"/>
    <property type="match status" value="1"/>
</dbReference>
<dbReference type="OrthoDB" id="9794483at2"/>
<dbReference type="GO" id="GO:0071555">
    <property type="term" value="P:cell wall organization"/>
    <property type="evidence" value="ECO:0007669"/>
    <property type="project" value="UniProtKB-KW"/>
</dbReference>
<dbReference type="InterPro" id="IPR032782">
    <property type="entry name" value="KhpB_N"/>
</dbReference>
<evidence type="ECO:0000256" key="6">
    <source>
        <dbReference type="HAMAP-Rule" id="MF_00867"/>
    </source>
</evidence>
<evidence type="ECO:0000256" key="2">
    <source>
        <dbReference type="ARBA" id="ARBA00022884"/>
    </source>
</evidence>
<dbReference type="CDD" id="cd02414">
    <property type="entry name" value="KH-II_Jag"/>
    <property type="match status" value="1"/>
</dbReference>
<dbReference type="GO" id="GO:0003723">
    <property type="term" value="F:RNA binding"/>
    <property type="evidence" value="ECO:0007669"/>
    <property type="project" value="UniProtKB-UniRule"/>
</dbReference>
<dbReference type="PANTHER" id="PTHR35800">
    <property type="entry name" value="PROTEIN JAG"/>
    <property type="match status" value="1"/>
</dbReference>